<evidence type="ECO:0000313" key="2">
    <source>
        <dbReference type="EMBL" id="PIZ93937.1"/>
    </source>
</evidence>
<protein>
    <submittedName>
        <fullName evidence="2">Uncharacterized protein</fullName>
    </submittedName>
</protein>
<evidence type="ECO:0000313" key="3">
    <source>
        <dbReference type="Proteomes" id="UP000230078"/>
    </source>
</evidence>
<name>A0A2M7V5S1_9BACT</name>
<accession>A0A2M7V5S1</accession>
<organism evidence="2 3">
    <name type="scientific">Candidatus Magasanikbacteria bacterium CG_4_10_14_0_2_um_filter_41_31</name>
    <dbReference type="NCBI Taxonomy" id="1974639"/>
    <lineage>
        <taxon>Bacteria</taxon>
        <taxon>Candidatus Magasanikiibacteriota</taxon>
    </lineage>
</organism>
<comment type="caution">
    <text evidence="2">The sequence shown here is derived from an EMBL/GenBank/DDBJ whole genome shotgun (WGS) entry which is preliminary data.</text>
</comment>
<dbReference type="EMBL" id="PFPI01000007">
    <property type="protein sequence ID" value="PIZ93937.1"/>
    <property type="molecule type" value="Genomic_DNA"/>
</dbReference>
<feature type="compositionally biased region" description="Polar residues" evidence="1">
    <location>
        <begin position="1"/>
        <end position="18"/>
    </location>
</feature>
<dbReference type="Proteomes" id="UP000230078">
    <property type="component" value="Unassembled WGS sequence"/>
</dbReference>
<reference evidence="3" key="1">
    <citation type="submission" date="2017-09" db="EMBL/GenBank/DDBJ databases">
        <title>Depth-based differentiation of microbial function through sediment-hosted aquifers and enrichment of novel symbionts in the deep terrestrial subsurface.</title>
        <authorList>
            <person name="Probst A.J."/>
            <person name="Ladd B."/>
            <person name="Jarett J.K."/>
            <person name="Geller-Mcgrath D.E."/>
            <person name="Sieber C.M.K."/>
            <person name="Emerson J.B."/>
            <person name="Anantharaman K."/>
            <person name="Thomas B.C."/>
            <person name="Malmstrom R."/>
            <person name="Stieglmeier M."/>
            <person name="Klingl A."/>
            <person name="Woyke T."/>
            <person name="Ryan C.M."/>
            <person name="Banfield J.F."/>
        </authorList>
    </citation>
    <scope>NUCLEOTIDE SEQUENCE [LARGE SCALE GENOMIC DNA]</scope>
</reference>
<sequence>MSETNTPAELQRNLQSESGGYAGQGRERFIALLNSDRPIDSREIEQFIQMIAMDFFIKKHRDEIRQDALGKPTILLPEETFFSENFAARFDIEFLKDDGELSAVKNEIFSKRNANGAIKKLEVLMEQWWHEREQNEAV</sequence>
<feature type="region of interest" description="Disordered" evidence="1">
    <location>
        <begin position="1"/>
        <end position="21"/>
    </location>
</feature>
<gene>
    <name evidence="2" type="ORF">COX83_00645</name>
</gene>
<dbReference type="AlphaFoldDB" id="A0A2M7V5S1"/>
<evidence type="ECO:0000256" key="1">
    <source>
        <dbReference type="SAM" id="MobiDB-lite"/>
    </source>
</evidence>
<proteinExistence type="predicted"/>